<evidence type="ECO:0000313" key="2">
    <source>
        <dbReference type="Proteomes" id="UP001187192"/>
    </source>
</evidence>
<proteinExistence type="predicted"/>
<name>A0AA88AFW7_FICCA</name>
<gene>
    <name evidence="1" type="ORF">TIFTF001_012430</name>
</gene>
<keyword evidence="2" id="KW-1185">Reference proteome</keyword>
<dbReference type="Proteomes" id="UP001187192">
    <property type="component" value="Unassembled WGS sequence"/>
</dbReference>
<organism evidence="1 2">
    <name type="scientific">Ficus carica</name>
    <name type="common">Common fig</name>
    <dbReference type="NCBI Taxonomy" id="3494"/>
    <lineage>
        <taxon>Eukaryota</taxon>
        <taxon>Viridiplantae</taxon>
        <taxon>Streptophyta</taxon>
        <taxon>Embryophyta</taxon>
        <taxon>Tracheophyta</taxon>
        <taxon>Spermatophyta</taxon>
        <taxon>Magnoliopsida</taxon>
        <taxon>eudicotyledons</taxon>
        <taxon>Gunneridae</taxon>
        <taxon>Pentapetalae</taxon>
        <taxon>rosids</taxon>
        <taxon>fabids</taxon>
        <taxon>Rosales</taxon>
        <taxon>Moraceae</taxon>
        <taxon>Ficeae</taxon>
        <taxon>Ficus</taxon>
    </lineage>
</organism>
<protein>
    <submittedName>
        <fullName evidence="1">Uncharacterized protein</fullName>
    </submittedName>
</protein>
<comment type="caution">
    <text evidence="1">The sequence shown here is derived from an EMBL/GenBank/DDBJ whole genome shotgun (WGS) entry which is preliminary data.</text>
</comment>
<dbReference type="AlphaFoldDB" id="A0AA88AFW7"/>
<reference evidence="1" key="1">
    <citation type="submission" date="2023-07" db="EMBL/GenBank/DDBJ databases">
        <title>draft genome sequence of fig (Ficus carica).</title>
        <authorList>
            <person name="Takahashi T."/>
            <person name="Nishimura K."/>
        </authorList>
    </citation>
    <scope>NUCLEOTIDE SEQUENCE</scope>
</reference>
<accession>A0AA88AFW7</accession>
<dbReference type="EMBL" id="BTGU01000016">
    <property type="protein sequence ID" value="GMN43231.1"/>
    <property type="molecule type" value="Genomic_DNA"/>
</dbReference>
<sequence length="127" mass="14314">MLIKKCPSLLQRLGFIGFGPKLTSGLILHKQRERDLLESRPEVELQLELTASRGMGWSHGPKLALGQLEEKLGWQLKGISRELGSRGPDWQLGLELRAGFTWAGVVRAGLSHSWRYLRKKGEEKKGK</sequence>
<evidence type="ECO:0000313" key="1">
    <source>
        <dbReference type="EMBL" id="GMN43231.1"/>
    </source>
</evidence>